<dbReference type="FunFam" id="1.20.1280.50:FF:000023">
    <property type="entry name" value="F-box/LRR-repeat protein 4"/>
    <property type="match status" value="1"/>
</dbReference>
<comment type="caution">
    <text evidence="4">The sequence shown here is derived from an EMBL/GenBank/DDBJ whole genome shotgun (WGS) entry which is preliminary data.</text>
</comment>
<dbReference type="SUPFAM" id="SSF81383">
    <property type="entry name" value="F-box domain"/>
    <property type="match status" value="1"/>
</dbReference>
<dbReference type="PANTHER" id="PTHR16134:SF43">
    <property type="entry name" value="CORONATINE-INSENSITIVE PROTEIN 1"/>
    <property type="match status" value="1"/>
</dbReference>
<name>A0A9D4V341_ADICA</name>
<dbReference type="FunFam" id="3.80.10.10:FF:000124">
    <property type="entry name" value="Coronatine-insensitive protein 1"/>
    <property type="match status" value="1"/>
</dbReference>
<organism evidence="4 5">
    <name type="scientific">Adiantum capillus-veneris</name>
    <name type="common">Maidenhair fern</name>
    <dbReference type="NCBI Taxonomy" id="13818"/>
    <lineage>
        <taxon>Eukaryota</taxon>
        <taxon>Viridiplantae</taxon>
        <taxon>Streptophyta</taxon>
        <taxon>Embryophyta</taxon>
        <taxon>Tracheophyta</taxon>
        <taxon>Polypodiopsida</taxon>
        <taxon>Polypodiidae</taxon>
        <taxon>Polypodiales</taxon>
        <taxon>Pteridineae</taxon>
        <taxon>Pteridaceae</taxon>
        <taxon>Vittarioideae</taxon>
        <taxon>Adiantum</taxon>
    </lineage>
</organism>
<dbReference type="Pfam" id="PF18791">
    <property type="entry name" value="Transp_inhibit"/>
    <property type="match status" value="1"/>
</dbReference>
<feature type="domain" description="Transport inhibitor response 1" evidence="2">
    <location>
        <begin position="78"/>
        <end position="122"/>
    </location>
</feature>
<dbReference type="SMART" id="SM00367">
    <property type="entry name" value="LRR_CC"/>
    <property type="match status" value="7"/>
</dbReference>
<sequence>MAVKLKMCRQRVPINGEDIPDFALEHVFSYIHEASDRGSVSLVCKRWYEIEGRTRKDVTISCCYAIDPVRLTRRFSVLESVKLKGKPRASMFKLIPDNWGGYAAPWITEIASNCDRLHSVHLRRMIVSDEDLFKLALRRGNNLLALRLDRCSGFSTNGVEAVARACRHLKVLVLDDSTIEDCGGEWLHELALHNKVLEILNFSGTDLQSVNITDLHTVARNCTSLKSLKLHEVDLVCLKDLLKTTALEELGGILVDYDGLQSSGVRLPASLTSLVGLCHMGIDDADVTINALVQPIASGLKKIDLQFAFLSVEGHCELLRNCPNLEDLEVFNGIGDEGLEVIGANCKKLRRLRVERGDKDVQQGFVTQKGLISVASSCHQLEYIAVYVSDINNAALVAIAANCPKLKDFRLVLLDEEDDVTEYPLDIGVLALVQGCSEIRRLALYLRRGFLTDKCMGYLGKYSKNLRWALFGLLGETDMGLNLFAENCPKIEKLEMRDCVFTESGIATSVLKMSSLKYIWVQGYNSTGTGRDLLPMNCASWNVEMIPAGAEEQQSSDGPLSFLAYRSLAGRRSDIPNTGMPICPRNT</sequence>
<evidence type="ECO:0000259" key="3">
    <source>
        <dbReference type="Pfam" id="PF25372"/>
    </source>
</evidence>
<accession>A0A9D4V341</accession>
<dbReference type="InterPro" id="IPR041101">
    <property type="entry name" value="Transp_inhibit"/>
</dbReference>
<dbReference type="CDD" id="cd22159">
    <property type="entry name" value="F-box_AtTIR1-like"/>
    <property type="match status" value="1"/>
</dbReference>
<proteinExistence type="predicted"/>
<dbReference type="Pfam" id="PF18511">
    <property type="entry name" value="F-box_5"/>
    <property type="match status" value="1"/>
</dbReference>
<dbReference type="Proteomes" id="UP000886520">
    <property type="component" value="Chromosome 6"/>
</dbReference>
<dbReference type="AlphaFoldDB" id="A0A9D4V341"/>
<feature type="domain" description="F-box/LRR-repeat protein 15-like leucin rich repeat" evidence="3">
    <location>
        <begin position="141"/>
        <end position="412"/>
    </location>
</feature>
<evidence type="ECO:0000259" key="1">
    <source>
        <dbReference type="Pfam" id="PF18511"/>
    </source>
</evidence>
<dbReference type="InterPro" id="IPR036047">
    <property type="entry name" value="F-box-like_dom_sf"/>
</dbReference>
<dbReference type="Gene3D" id="1.20.1280.50">
    <property type="match status" value="1"/>
</dbReference>
<evidence type="ECO:0000313" key="5">
    <source>
        <dbReference type="Proteomes" id="UP000886520"/>
    </source>
</evidence>
<dbReference type="Gene3D" id="3.80.10.10">
    <property type="entry name" value="Ribonuclease Inhibitor"/>
    <property type="match status" value="1"/>
</dbReference>
<evidence type="ECO:0000259" key="2">
    <source>
        <dbReference type="Pfam" id="PF18791"/>
    </source>
</evidence>
<reference evidence="4" key="1">
    <citation type="submission" date="2021-01" db="EMBL/GenBank/DDBJ databases">
        <title>Adiantum capillus-veneris genome.</title>
        <authorList>
            <person name="Fang Y."/>
            <person name="Liao Q."/>
        </authorList>
    </citation>
    <scope>NUCLEOTIDE SEQUENCE</scope>
    <source>
        <strain evidence="4">H3</strain>
        <tissue evidence="4">Leaf</tissue>
    </source>
</reference>
<feature type="domain" description="COI1 F-box" evidence="1">
    <location>
        <begin position="19"/>
        <end position="56"/>
    </location>
</feature>
<gene>
    <name evidence="4" type="ORF">GOP47_0006261</name>
</gene>
<evidence type="ECO:0000313" key="4">
    <source>
        <dbReference type="EMBL" id="KAI5078590.1"/>
    </source>
</evidence>
<dbReference type="SUPFAM" id="SSF52047">
    <property type="entry name" value="RNI-like"/>
    <property type="match status" value="2"/>
</dbReference>
<dbReference type="PANTHER" id="PTHR16134">
    <property type="entry name" value="F-BOX/TPR REPEAT PROTEIN POF3"/>
    <property type="match status" value="1"/>
</dbReference>
<dbReference type="InterPro" id="IPR006553">
    <property type="entry name" value="Leu-rich_rpt_Cys-con_subtyp"/>
</dbReference>
<dbReference type="InterPro" id="IPR032675">
    <property type="entry name" value="LRR_dom_sf"/>
</dbReference>
<dbReference type="Pfam" id="PF25372">
    <property type="entry name" value="DUF7885"/>
    <property type="match status" value="1"/>
</dbReference>
<keyword evidence="5" id="KW-1185">Reference proteome</keyword>
<dbReference type="EMBL" id="JABFUD020000006">
    <property type="protein sequence ID" value="KAI5078590.1"/>
    <property type="molecule type" value="Genomic_DNA"/>
</dbReference>
<dbReference type="InterPro" id="IPR057207">
    <property type="entry name" value="FBXL15_LRR"/>
</dbReference>
<dbReference type="InterPro" id="IPR041567">
    <property type="entry name" value="COI1_F-box"/>
</dbReference>
<protein>
    <submittedName>
        <fullName evidence="4">Uncharacterized protein</fullName>
    </submittedName>
</protein>
<dbReference type="OrthoDB" id="550575at2759"/>